<evidence type="ECO:0000256" key="2">
    <source>
        <dbReference type="ARBA" id="ARBA00022630"/>
    </source>
</evidence>
<name>A0ABZ2ZVN1_9MICC</name>
<sequence>MTQEYADTTDTRTAADSTASNSTATDKPAADETSAGTTAGAPGAQVAPDVIDHWDRIVDVLVVGTGAAALTAAITAAGQEQDVLLVESTDVWGGTTSVSGGGLWMPNNPLMAKAGVPDSTEKALTYMETVIADVGPVSSRERKLAFLNAIPEVVTLLGSLGVQWMRSKDYPDYYPDKPGGMIGRSLEVKAFDTKELGTWFKSSRAAKSGIPVPLATDDVWELSRAWSTPSGFIRGARFVFRTLGGFARGKRLYGLGGALSSSLMHIVRQQQTPVWLSSPLVDLIQDDDGAVVGAVVVHRGRRVRIRTRKGVVLGAGGFARNAKWRKKYHGLDQEYSSAPEGDQGDVIDLVAQRGGALALMDDAWWGPSTVAPGGGVAFSLAERSMPHSLVVDSSGERYLNESESYVDFGHHMLERDKTVPANPSWLVMEARHRRRYLFSAIMVGRKKWAAEGLLLQAGTVAELAEKMGVPAAGLVATVQRFNGFARTGVDTDFGRGNTAYDNYYGDPGVKPNPNLGALEKGPFTAVRLYPGDLGTKGGLVTDAEARVLREDGSVMEGLYAAGNTTASVMGRTYPGAGATIAPAVVFGYLGALHAAGRNAGSGAGQEARRTARPMSAETA</sequence>
<feature type="region of interest" description="Disordered" evidence="5">
    <location>
        <begin position="1"/>
        <end position="45"/>
    </location>
</feature>
<evidence type="ECO:0000256" key="3">
    <source>
        <dbReference type="ARBA" id="ARBA00022827"/>
    </source>
</evidence>
<dbReference type="Pfam" id="PF00890">
    <property type="entry name" value="FAD_binding_2"/>
    <property type="match status" value="1"/>
</dbReference>
<evidence type="ECO:0000313" key="8">
    <source>
        <dbReference type="Proteomes" id="UP001448858"/>
    </source>
</evidence>
<evidence type="ECO:0000256" key="1">
    <source>
        <dbReference type="ARBA" id="ARBA00001974"/>
    </source>
</evidence>
<dbReference type="Proteomes" id="UP001448858">
    <property type="component" value="Chromosome"/>
</dbReference>
<feature type="compositionally biased region" description="Low complexity" evidence="5">
    <location>
        <begin position="33"/>
        <end position="44"/>
    </location>
</feature>
<feature type="domain" description="FAD-dependent oxidoreductase 2 FAD-binding" evidence="6">
    <location>
        <begin position="59"/>
        <end position="580"/>
    </location>
</feature>
<comment type="cofactor">
    <cofactor evidence="1">
        <name>FAD</name>
        <dbReference type="ChEBI" id="CHEBI:57692"/>
    </cofactor>
</comment>
<evidence type="ECO:0000313" key="7">
    <source>
        <dbReference type="EMBL" id="WZP16049.1"/>
    </source>
</evidence>
<dbReference type="RefSeq" id="WP_342023695.1">
    <property type="nucleotide sequence ID" value="NZ_CP151657.1"/>
</dbReference>
<keyword evidence="8" id="KW-1185">Reference proteome</keyword>
<dbReference type="SUPFAM" id="SSF56425">
    <property type="entry name" value="Succinate dehydrogenase/fumarate reductase flavoprotein, catalytic domain"/>
    <property type="match status" value="1"/>
</dbReference>
<feature type="compositionally biased region" description="Low complexity" evidence="5">
    <location>
        <begin position="1"/>
        <end position="26"/>
    </location>
</feature>
<dbReference type="PANTHER" id="PTHR43400:SF10">
    <property type="entry name" value="3-OXOSTEROID 1-DEHYDROGENASE"/>
    <property type="match status" value="1"/>
</dbReference>
<feature type="region of interest" description="Disordered" evidence="5">
    <location>
        <begin position="598"/>
        <end position="619"/>
    </location>
</feature>
<evidence type="ECO:0000256" key="5">
    <source>
        <dbReference type="SAM" id="MobiDB-lite"/>
    </source>
</evidence>
<proteinExistence type="predicted"/>
<organism evidence="7 8">
    <name type="scientific">Arthrobacter citreus</name>
    <dbReference type="NCBI Taxonomy" id="1670"/>
    <lineage>
        <taxon>Bacteria</taxon>
        <taxon>Bacillati</taxon>
        <taxon>Actinomycetota</taxon>
        <taxon>Actinomycetes</taxon>
        <taxon>Micrococcales</taxon>
        <taxon>Micrococcaceae</taxon>
        <taxon>Arthrobacter</taxon>
    </lineage>
</organism>
<evidence type="ECO:0000256" key="4">
    <source>
        <dbReference type="ARBA" id="ARBA00023002"/>
    </source>
</evidence>
<dbReference type="InterPro" id="IPR003953">
    <property type="entry name" value="FAD-dep_OxRdtase_2_FAD-bd"/>
</dbReference>
<dbReference type="Gene3D" id="3.90.700.10">
    <property type="entry name" value="Succinate dehydrogenase/fumarate reductase flavoprotein, catalytic domain"/>
    <property type="match status" value="1"/>
</dbReference>
<dbReference type="InterPro" id="IPR027477">
    <property type="entry name" value="Succ_DH/fumarate_Rdtase_cat_sf"/>
</dbReference>
<dbReference type="EMBL" id="CP151657">
    <property type="protein sequence ID" value="WZP16049.1"/>
    <property type="molecule type" value="Genomic_DNA"/>
</dbReference>
<dbReference type="InterPro" id="IPR036188">
    <property type="entry name" value="FAD/NAD-bd_sf"/>
</dbReference>
<evidence type="ECO:0000259" key="6">
    <source>
        <dbReference type="Pfam" id="PF00890"/>
    </source>
</evidence>
<dbReference type="InterPro" id="IPR050315">
    <property type="entry name" value="FAD-oxidoreductase_2"/>
</dbReference>
<reference evidence="7 8" key="1">
    <citation type="submission" date="2024-04" db="EMBL/GenBank/DDBJ databases">
        <title>Arthrobacter sp. from Plains bison fecal sample.</title>
        <authorList>
            <person name="Ruzzini A."/>
        </authorList>
    </citation>
    <scope>NUCLEOTIDE SEQUENCE [LARGE SCALE GENOMIC DNA]</scope>
    <source>
        <strain evidence="7 8">EINP1</strain>
    </source>
</reference>
<keyword evidence="4" id="KW-0560">Oxidoreductase</keyword>
<dbReference type="Gene3D" id="3.50.50.60">
    <property type="entry name" value="FAD/NAD(P)-binding domain"/>
    <property type="match status" value="2"/>
</dbReference>
<keyword evidence="2" id="KW-0285">Flavoprotein</keyword>
<gene>
    <name evidence="7" type="ORF">AAE021_00180</name>
</gene>
<dbReference type="PANTHER" id="PTHR43400">
    <property type="entry name" value="FUMARATE REDUCTASE"/>
    <property type="match status" value="1"/>
</dbReference>
<protein>
    <submittedName>
        <fullName evidence="7">FAD-binding protein</fullName>
    </submittedName>
</protein>
<dbReference type="SUPFAM" id="SSF51905">
    <property type="entry name" value="FAD/NAD(P)-binding domain"/>
    <property type="match status" value="1"/>
</dbReference>
<keyword evidence="3" id="KW-0274">FAD</keyword>
<accession>A0ABZ2ZVN1</accession>